<sequence>FIIIDWEKGAVSLGPNKEPAFQVSLLWDSEHQQLIVDNGALTHLVDLLKRHTNGLTSRAINSLIRRAADAVTNLAHENSNIKTHVRMEGGIPPLVHLLEFSDTKVQRAAAGALRTLAFKNDENKNQIVECNALPTLILMLRSEDAAIHYEA</sequence>
<evidence type="ECO:0000313" key="4">
    <source>
        <dbReference type="Proteomes" id="UP000265520"/>
    </source>
</evidence>
<keyword evidence="4" id="KW-1185">Reference proteome</keyword>
<gene>
    <name evidence="3" type="ORF">A2U01_0009482</name>
</gene>
<dbReference type="EMBL" id="LXQA010014460">
    <property type="protein sequence ID" value="MCH88591.1"/>
    <property type="molecule type" value="Genomic_DNA"/>
</dbReference>
<dbReference type="InterPro" id="IPR000225">
    <property type="entry name" value="Armadillo"/>
</dbReference>
<organism evidence="3 4">
    <name type="scientific">Trifolium medium</name>
    <dbReference type="NCBI Taxonomy" id="97028"/>
    <lineage>
        <taxon>Eukaryota</taxon>
        <taxon>Viridiplantae</taxon>
        <taxon>Streptophyta</taxon>
        <taxon>Embryophyta</taxon>
        <taxon>Tracheophyta</taxon>
        <taxon>Spermatophyta</taxon>
        <taxon>Magnoliopsida</taxon>
        <taxon>eudicotyledons</taxon>
        <taxon>Gunneridae</taxon>
        <taxon>Pentapetalae</taxon>
        <taxon>rosids</taxon>
        <taxon>fabids</taxon>
        <taxon>Fabales</taxon>
        <taxon>Fabaceae</taxon>
        <taxon>Papilionoideae</taxon>
        <taxon>50 kb inversion clade</taxon>
        <taxon>NPAAA clade</taxon>
        <taxon>Hologalegina</taxon>
        <taxon>IRL clade</taxon>
        <taxon>Trifolieae</taxon>
        <taxon>Trifolium</taxon>
    </lineage>
</organism>
<comment type="caution">
    <text evidence="3">The sequence shown here is derived from an EMBL/GenBank/DDBJ whole genome shotgun (WGS) entry which is preliminary data.</text>
</comment>
<keyword evidence="1" id="KW-0677">Repeat</keyword>
<dbReference type="PROSITE" id="PS50176">
    <property type="entry name" value="ARM_REPEAT"/>
    <property type="match status" value="2"/>
</dbReference>
<accession>A0A392MMI6</accession>
<feature type="repeat" description="ARM" evidence="2">
    <location>
        <begin position="89"/>
        <end position="124"/>
    </location>
</feature>
<dbReference type="InterPro" id="IPR044282">
    <property type="entry name" value="ABAP1/ARIA"/>
</dbReference>
<name>A0A392MMI6_9FABA</name>
<evidence type="ECO:0000256" key="1">
    <source>
        <dbReference type="ARBA" id="ARBA00022737"/>
    </source>
</evidence>
<evidence type="ECO:0000313" key="3">
    <source>
        <dbReference type="EMBL" id="MCH88591.1"/>
    </source>
</evidence>
<dbReference type="Proteomes" id="UP000265520">
    <property type="component" value="Unassembled WGS sequence"/>
</dbReference>
<dbReference type="SUPFAM" id="SSF48371">
    <property type="entry name" value="ARM repeat"/>
    <property type="match status" value="1"/>
</dbReference>
<proteinExistence type="predicted"/>
<feature type="non-terminal residue" evidence="3">
    <location>
        <position position="1"/>
    </location>
</feature>
<dbReference type="AlphaFoldDB" id="A0A392MMI6"/>
<dbReference type="PANTHER" id="PTHR46710">
    <property type="entry name" value="ARM REPEAT PROTEIN INTERACTING WITH ABF2"/>
    <property type="match status" value="1"/>
</dbReference>
<dbReference type="PANTHER" id="PTHR46710:SF12">
    <property type="entry name" value="ARM REPEAT PROTEIN INTERACTING WITH ABF2 PROTEIN"/>
    <property type="match status" value="1"/>
</dbReference>
<dbReference type="InterPro" id="IPR016024">
    <property type="entry name" value="ARM-type_fold"/>
</dbReference>
<feature type="repeat" description="ARM" evidence="2">
    <location>
        <begin position="39"/>
        <end position="89"/>
    </location>
</feature>
<dbReference type="SMART" id="SM00185">
    <property type="entry name" value="ARM"/>
    <property type="match status" value="2"/>
</dbReference>
<dbReference type="InterPro" id="IPR011989">
    <property type="entry name" value="ARM-like"/>
</dbReference>
<evidence type="ECO:0000256" key="2">
    <source>
        <dbReference type="PROSITE-ProRule" id="PRU00259"/>
    </source>
</evidence>
<reference evidence="3 4" key="1">
    <citation type="journal article" date="2018" name="Front. Plant Sci.">
        <title>Red Clover (Trifolium pratense) and Zigzag Clover (T. medium) - A Picture of Genomic Similarities and Differences.</title>
        <authorList>
            <person name="Dluhosova J."/>
            <person name="Istvanek J."/>
            <person name="Nedelnik J."/>
            <person name="Repkova J."/>
        </authorList>
    </citation>
    <scope>NUCLEOTIDE SEQUENCE [LARGE SCALE GENOMIC DNA]</scope>
    <source>
        <strain evidence="4">cv. 10/8</strain>
        <tissue evidence="3">Leaf</tissue>
    </source>
</reference>
<protein>
    <submittedName>
        <fullName evidence="3">ARM repeat protein interacting WITH ABF2 protein</fullName>
    </submittedName>
</protein>
<dbReference type="Pfam" id="PF00514">
    <property type="entry name" value="Arm"/>
    <property type="match status" value="2"/>
</dbReference>
<feature type="non-terminal residue" evidence="3">
    <location>
        <position position="151"/>
    </location>
</feature>
<dbReference type="Gene3D" id="1.25.10.10">
    <property type="entry name" value="Leucine-rich Repeat Variant"/>
    <property type="match status" value="1"/>
</dbReference>